<accession>A0ACB9EZK1</accession>
<dbReference type="Proteomes" id="UP001055811">
    <property type="component" value="Linkage Group LG03"/>
</dbReference>
<evidence type="ECO:0000313" key="1">
    <source>
        <dbReference type="EMBL" id="KAI3763998.1"/>
    </source>
</evidence>
<protein>
    <submittedName>
        <fullName evidence="1">Uncharacterized protein</fullName>
    </submittedName>
</protein>
<keyword evidence="2" id="KW-1185">Reference proteome</keyword>
<proteinExistence type="predicted"/>
<gene>
    <name evidence="1" type="ORF">L2E82_13998</name>
</gene>
<sequence length="71" mass="8582">MMVSWRVYQEDRNQTGWTNLRRLEGERWTAEEKKGGNDRRKEVPDERERDLVLLPKACLHLMPSDLILWTQ</sequence>
<evidence type="ECO:0000313" key="2">
    <source>
        <dbReference type="Proteomes" id="UP001055811"/>
    </source>
</evidence>
<reference evidence="2" key="1">
    <citation type="journal article" date="2022" name="Mol. Ecol. Resour.">
        <title>The genomes of chicory, endive, great burdock and yacon provide insights into Asteraceae palaeo-polyploidization history and plant inulin production.</title>
        <authorList>
            <person name="Fan W."/>
            <person name="Wang S."/>
            <person name="Wang H."/>
            <person name="Wang A."/>
            <person name="Jiang F."/>
            <person name="Liu H."/>
            <person name="Zhao H."/>
            <person name="Xu D."/>
            <person name="Zhang Y."/>
        </authorList>
    </citation>
    <scope>NUCLEOTIDE SEQUENCE [LARGE SCALE GENOMIC DNA]</scope>
    <source>
        <strain evidence="2">cv. Punajuju</strain>
    </source>
</reference>
<reference evidence="1 2" key="2">
    <citation type="journal article" date="2022" name="Mol. Ecol. Resour.">
        <title>The genomes of chicory, endive, great burdock and yacon provide insights into Asteraceae paleo-polyploidization history and plant inulin production.</title>
        <authorList>
            <person name="Fan W."/>
            <person name="Wang S."/>
            <person name="Wang H."/>
            <person name="Wang A."/>
            <person name="Jiang F."/>
            <person name="Liu H."/>
            <person name="Zhao H."/>
            <person name="Xu D."/>
            <person name="Zhang Y."/>
        </authorList>
    </citation>
    <scope>NUCLEOTIDE SEQUENCE [LARGE SCALE GENOMIC DNA]</scope>
    <source>
        <strain evidence="2">cv. Punajuju</strain>
        <tissue evidence="1">Leaves</tissue>
    </source>
</reference>
<name>A0ACB9EZK1_CICIN</name>
<organism evidence="1 2">
    <name type="scientific">Cichorium intybus</name>
    <name type="common">Chicory</name>
    <dbReference type="NCBI Taxonomy" id="13427"/>
    <lineage>
        <taxon>Eukaryota</taxon>
        <taxon>Viridiplantae</taxon>
        <taxon>Streptophyta</taxon>
        <taxon>Embryophyta</taxon>
        <taxon>Tracheophyta</taxon>
        <taxon>Spermatophyta</taxon>
        <taxon>Magnoliopsida</taxon>
        <taxon>eudicotyledons</taxon>
        <taxon>Gunneridae</taxon>
        <taxon>Pentapetalae</taxon>
        <taxon>asterids</taxon>
        <taxon>campanulids</taxon>
        <taxon>Asterales</taxon>
        <taxon>Asteraceae</taxon>
        <taxon>Cichorioideae</taxon>
        <taxon>Cichorieae</taxon>
        <taxon>Cichoriinae</taxon>
        <taxon>Cichorium</taxon>
    </lineage>
</organism>
<comment type="caution">
    <text evidence="1">The sequence shown here is derived from an EMBL/GenBank/DDBJ whole genome shotgun (WGS) entry which is preliminary data.</text>
</comment>
<dbReference type="EMBL" id="CM042011">
    <property type="protein sequence ID" value="KAI3763998.1"/>
    <property type="molecule type" value="Genomic_DNA"/>
</dbReference>